<gene>
    <name evidence="1" type="ORF">JOC86_001522</name>
</gene>
<organism evidence="1 2">
    <name type="scientific">Rossellomorea pakistanensis</name>
    <dbReference type="NCBI Taxonomy" id="992288"/>
    <lineage>
        <taxon>Bacteria</taxon>
        <taxon>Bacillati</taxon>
        <taxon>Bacillota</taxon>
        <taxon>Bacilli</taxon>
        <taxon>Bacillales</taxon>
        <taxon>Bacillaceae</taxon>
        <taxon>Rossellomorea</taxon>
    </lineage>
</organism>
<proteinExistence type="predicted"/>
<accession>A0ABS2NB00</accession>
<comment type="caution">
    <text evidence="1">The sequence shown here is derived from an EMBL/GenBank/DDBJ whole genome shotgun (WGS) entry which is preliminary data.</text>
</comment>
<dbReference type="EMBL" id="JAFBDZ010000001">
    <property type="protein sequence ID" value="MBM7584985.1"/>
    <property type="molecule type" value="Genomic_DNA"/>
</dbReference>
<evidence type="ECO:0000313" key="2">
    <source>
        <dbReference type="Proteomes" id="UP001646157"/>
    </source>
</evidence>
<dbReference type="Proteomes" id="UP001646157">
    <property type="component" value="Unassembled WGS sequence"/>
</dbReference>
<protein>
    <submittedName>
        <fullName evidence="1">Nucleic acid-binding Zn finger protein</fullName>
    </submittedName>
</protein>
<sequence length="248" mass="29991">MNFEPNIIYAAHKIGDVYYAFSNGRSYLSDFDCENFGQLISQNDDTHLRYLRSKFLQSALSFYNYAIDLSWQVIWFYLGDNSFLFMEKHRYYQKYSGFCTFPTLLEVVGLRGREEFRQHLLAFNNNPLTLEVRQLYNYVKHRGSLYTKNLGEQYNSMMMGYVSGSIEYTPQMITRKVFDLDEWKEKLIEFDQLFFHYFECLIHLILPQNYQTTQYDFGLSLNYSRRRLEFIQNDMEDYERRFNENFSG</sequence>
<reference evidence="1 2" key="1">
    <citation type="submission" date="2021-01" db="EMBL/GenBank/DDBJ databases">
        <title>Genomic Encyclopedia of Type Strains, Phase IV (KMG-IV): sequencing the most valuable type-strain genomes for metagenomic binning, comparative biology and taxonomic classification.</title>
        <authorList>
            <person name="Goeker M."/>
        </authorList>
    </citation>
    <scope>NUCLEOTIDE SEQUENCE [LARGE SCALE GENOMIC DNA]</scope>
    <source>
        <strain evidence="1 2">DSM 24834</strain>
    </source>
</reference>
<dbReference type="RefSeq" id="WP_205169611.1">
    <property type="nucleotide sequence ID" value="NZ_JAFBDZ010000001.1"/>
</dbReference>
<evidence type="ECO:0000313" key="1">
    <source>
        <dbReference type="EMBL" id="MBM7584985.1"/>
    </source>
</evidence>
<keyword evidence="2" id="KW-1185">Reference proteome</keyword>
<name>A0ABS2NB00_9BACI</name>